<dbReference type="Proteomes" id="UP000059680">
    <property type="component" value="Chromosome 6"/>
</dbReference>
<sequence>MHVPSYKEIASLVLQQTRATLHLNVHRRTEPMGRLCAQRNFAGCFIVAITLAPAAPHCPFNCDAWVCRLLLWPANPSSGSYWGCMCYWTLRLIT</sequence>
<reference evidence="1 2" key="3">
    <citation type="journal article" date="2013" name="Rice">
        <title>Improvement of the Oryza sativa Nipponbare reference genome using next generation sequence and optical map data.</title>
        <authorList>
            <person name="Kawahara Y."/>
            <person name="de la Bastide M."/>
            <person name="Hamilton J.P."/>
            <person name="Kanamori H."/>
            <person name="McCombie W.R."/>
            <person name="Ouyang S."/>
            <person name="Schwartz D.C."/>
            <person name="Tanaka T."/>
            <person name="Wu J."/>
            <person name="Zhou S."/>
            <person name="Childs K.L."/>
            <person name="Davidson R.M."/>
            <person name="Lin H."/>
            <person name="Quesada-Ocampo L."/>
            <person name="Vaillancourt B."/>
            <person name="Sakai H."/>
            <person name="Lee S.S."/>
            <person name="Kim J."/>
            <person name="Numa H."/>
            <person name="Itoh T."/>
            <person name="Buell C.R."/>
            <person name="Matsumoto T."/>
        </authorList>
    </citation>
    <scope>NUCLEOTIDE SEQUENCE [LARGE SCALE GENOMIC DNA]</scope>
    <source>
        <strain evidence="2">cv. Nipponbare</strain>
    </source>
</reference>
<accession>A0A0P0WZD7</accession>
<dbReference type="PaxDb" id="39947-A0A0P0WZD7"/>
<gene>
    <name evidence="1" type="ordered locus">Os06g0632800</name>
    <name evidence="1" type="ORF">OSNPB_060632800</name>
</gene>
<protein>
    <submittedName>
        <fullName evidence="1">Os06g0632800 protein</fullName>
    </submittedName>
</protein>
<proteinExistence type="predicted"/>
<dbReference type="AlphaFoldDB" id="A0A0P0WZD7"/>
<dbReference type="EMBL" id="AP014962">
    <property type="protein sequence ID" value="BAS98740.1"/>
    <property type="molecule type" value="Genomic_DNA"/>
</dbReference>
<reference evidence="1 2" key="2">
    <citation type="journal article" date="2013" name="Plant Cell Physiol.">
        <title>Rice Annotation Project Database (RAP-DB): an integrative and interactive database for rice genomics.</title>
        <authorList>
            <person name="Sakai H."/>
            <person name="Lee S.S."/>
            <person name="Tanaka T."/>
            <person name="Numa H."/>
            <person name="Kim J."/>
            <person name="Kawahara Y."/>
            <person name="Wakimoto H."/>
            <person name="Yang C.C."/>
            <person name="Iwamoto M."/>
            <person name="Abe T."/>
            <person name="Yamada Y."/>
            <person name="Muto A."/>
            <person name="Inokuchi H."/>
            <person name="Ikemura T."/>
            <person name="Matsumoto T."/>
            <person name="Sasaki T."/>
            <person name="Itoh T."/>
        </authorList>
    </citation>
    <scope>NUCLEOTIDE SEQUENCE [LARGE SCALE GENOMIC DNA]</scope>
    <source>
        <strain evidence="2">cv. Nipponbare</strain>
    </source>
</reference>
<evidence type="ECO:0000313" key="2">
    <source>
        <dbReference type="Proteomes" id="UP000059680"/>
    </source>
</evidence>
<organism evidence="1 2">
    <name type="scientific">Oryza sativa subsp. japonica</name>
    <name type="common">Rice</name>
    <dbReference type="NCBI Taxonomy" id="39947"/>
    <lineage>
        <taxon>Eukaryota</taxon>
        <taxon>Viridiplantae</taxon>
        <taxon>Streptophyta</taxon>
        <taxon>Embryophyta</taxon>
        <taxon>Tracheophyta</taxon>
        <taxon>Spermatophyta</taxon>
        <taxon>Magnoliopsida</taxon>
        <taxon>Liliopsida</taxon>
        <taxon>Poales</taxon>
        <taxon>Poaceae</taxon>
        <taxon>BOP clade</taxon>
        <taxon>Oryzoideae</taxon>
        <taxon>Oryzeae</taxon>
        <taxon>Oryzinae</taxon>
        <taxon>Oryza</taxon>
        <taxon>Oryza sativa</taxon>
    </lineage>
</organism>
<dbReference type="InParanoid" id="A0A0P0WZD7"/>
<dbReference type="Gramene" id="Os06t0632800-00">
    <property type="protein sequence ID" value="Os06t0632800-00"/>
    <property type="gene ID" value="Os06g0632800"/>
</dbReference>
<keyword evidence="2" id="KW-1185">Reference proteome</keyword>
<evidence type="ECO:0000313" key="1">
    <source>
        <dbReference type="EMBL" id="BAS98740.1"/>
    </source>
</evidence>
<reference evidence="2" key="1">
    <citation type="journal article" date="2005" name="Nature">
        <title>The map-based sequence of the rice genome.</title>
        <authorList>
            <consortium name="International rice genome sequencing project (IRGSP)"/>
            <person name="Matsumoto T."/>
            <person name="Wu J."/>
            <person name="Kanamori H."/>
            <person name="Katayose Y."/>
            <person name="Fujisawa M."/>
            <person name="Namiki N."/>
            <person name="Mizuno H."/>
            <person name="Yamamoto K."/>
            <person name="Antonio B.A."/>
            <person name="Baba T."/>
            <person name="Sakata K."/>
            <person name="Nagamura Y."/>
            <person name="Aoki H."/>
            <person name="Arikawa K."/>
            <person name="Arita K."/>
            <person name="Bito T."/>
            <person name="Chiden Y."/>
            <person name="Fujitsuka N."/>
            <person name="Fukunaka R."/>
            <person name="Hamada M."/>
            <person name="Harada C."/>
            <person name="Hayashi A."/>
            <person name="Hijishita S."/>
            <person name="Honda M."/>
            <person name="Hosokawa S."/>
            <person name="Ichikawa Y."/>
            <person name="Idonuma A."/>
            <person name="Iijima M."/>
            <person name="Ikeda M."/>
            <person name="Ikeno M."/>
            <person name="Ito K."/>
            <person name="Ito S."/>
            <person name="Ito T."/>
            <person name="Ito Y."/>
            <person name="Ito Y."/>
            <person name="Iwabuchi A."/>
            <person name="Kamiya K."/>
            <person name="Karasawa W."/>
            <person name="Kurita K."/>
            <person name="Katagiri S."/>
            <person name="Kikuta A."/>
            <person name="Kobayashi H."/>
            <person name="Kobayashi N."/>
            <person name="Machita K."/>
            <person name="Maehara T."/>
            <person name="Masukawa M."/>
            <person name="Mizubayashi T."/>
            <person name="Mukai Y."/>
            <person name="Nagasaki H."/>
            <person name="Nagata Y."/>
            <person name="Naito S."/>
            <person name="Nakashima M."/>
            <person name="Nakama Y."/>
            <person name="Nakamichi Y."/>
            <person name="Nakamura M."/>
            <person name="Meguro A."/>
            <person name="Negishi M."/>
            <person name="Ohta I."/>
            <person name="Ohta T."/>
            <person name="Okamoto M."/>
            <person name="Ono N."/>
            <person name="Saji S."/>
            <person name="Sakaguchi M."/>
            <person name="Sakai K."/>
            <person name="Shibata M."/>
            <person name="Shimokawa T."/>
            <person name="Song J."/>
            <person name="Takazaki Y."/>
            <person name="Terasawa K."/>
            <person name="Tsugane M."/>
            <person name="Tsuji K."/>
            <person name="Ueda S."/>
            <person name="Waki K."/>
            <person name="Yamagata H."/>
            <person name="Yamamoto M."/>
            <person name="Yamamoto S."/>
            <person name="Yamane H."/>
            <person name="Yoshiki S."/>
            <person name="Yoshihara R."/>
            <person name="Yukawa K."/>
            <person name="Zhong H."/>
            <person name="Yano M."/>
            <person name="Yuan Q."/>
            <person name="Ouyang S."/>
            <person name="Liu J."/>
            <person name="Jones K.M."/>
            <person name="Gansberger K."/>
            <person name="Moffat K."/>
            <person name="Hill J."/>
            <person name="Bera J."/>
            <person name="Fadrosh D."/>
            <person name="Jin S."/>
            <person name="Johri S."/>
            <person name="Kim M."/>
            <person name="Overton L."/>
            <person name="Reardon M."/>
            <person name="Tsitrin T."/>
            <person name="Vuong H."/>
            <person name="Weaver B."/>
            <person name="Ciecko A."/>
            <person name="Tallon L."/>
            <person name="Jackson J."/>
            <person name="Pai G."/>
            <person name="Aken S.V."/>
            <person name="Utterback T."/>
            <person name="Reidmuller S."/>
            <person name="Feldblyum T."/>
            <person name="Hsiao J."/>
            <person name="Zismann V."/>
            <person name="Iobst S."/>
            <person name="de Vazeille A.R."/>
            <person name="Buell C.R."/>
            <person name="Ying K."/>
            <person name="Li Y."/>
            <person name="Lu T."/>
            <person name="Huang Y."/>
            <person name="Zhao Q."/>
            <person name="Feng Q."/>
            <person name="Zhang L."/>
            <person name="Zhu J."/>
            <person name="Weng Q."/>
            <person name="Mu J."/>
            <person name="Lu Y."/>
            <person name="Fan D."/>
            <person name="Liu Y."/>
            <person name="Guan J."/>
            <person name="Zhang Y."/>
            <person name="Yu S."/>
            <person name="Liu X."/>
            <person name="Zhang Y."/>
            <person name="Hong G."/>
            <person name="Han B."/>
            <person name="Choisne N."/>
            <person name="Demange N."/>
            <person name="Orjeda G."/>
            <person name="Samain S."/>
            <person name="Cattolico L."/>
            <person name="Pelletier E."/>
            <person name="Couloux A."/>
            <person name="Segurens B."/>
            <person name="Wincker P."/>
            <person name="D'Hont A."/>
            <person name="Scarpelli C."/>
            <person name="Weissenbach J."/>
            <person name="Salanoubat M."/>
            <person name="Quetier F."/>
            <person name="Yu Y."/>
            <person name="Kim H.R."/>
            <person name="Rambo T."/>
            <person name="Currie J."/>
            <person name="Collura K."/>
            <person name="Luo M."/>
            <person name="Yang T."/>
            <person name="Ammiraju J.S.S."/>
            <person name="Engler F."/>
            <person name="Soderlund C."/>
            <person name="Wing R.A."/>
            <person name="Palmer L.E."/>
            <person name="de la Bastide M."/>
            <person name="Spiegel L."/>
            <person name="Nascimento L."/>
            <person name="Zutavern T."/>
            <person name="O'Shaughnessy A."/>
            <person name="Dike S."/>
            <person name="Dedhia N."/>
            <person name="Preston R."/>
            <person name="Balija V."/>
            <person name="McCombie W.R."/>
            <person name="Chow T."/>
            <person name="Chen H."/>
            <person name="Chung M."/>
            <person name="Chen C."/>
            <person name="Shaw J."/>
            <person name="Wu H."/>
            <person name="Hsiao K."/>
            <person name="Chao Y."/>
            <person name="Chu M."/>
            <person name="Cheng C."/>
            <person name="Hour A."/>
            <person name="Lee P."/>
            <person name="Lin S."/>
            <person name="Lin Y."/>
            <person name="Liou J."/>
            <person name="Liu S."/>
            <person name="Hsing Y."/>
            <person name="Raghuvanshi S."/>
            <person name="Mohanty A."/>
            <person name="Bharti A.K."/>
            <person name="Gaur A."/>
            <person name="Gupta V."/>
            <person name="Kumar D."/>
            <person name="Ravi V."/>
            <person name="Vij S."/>
            <person name="Kapur A."/>
            <person name="Khurana P."/>
            <person name="Khurana P."/>
            <person name="Khurana J.P."/>
            <person name="Tyagi A.K."/>
            <person name="Gaikwad K."/>
            <person name="Singh A."/>
            <person name="Dalal V."/>
            <person name="Srivastava S."/>
            <person name="Dixit A."/>
            <person name="Pal A.K."/>
            <person name="Ghazi I.A."/>
            <person name="Yadav M."/>
            <person name="Pandit A."/>
            <person name="Bhargava A."/>
            <person name="Sureshbabu K."/>
            <person name="Batra K."/>
            <person name="Sharma T.R."/>
            <person name="Mohapatra T."/>
            <person name="Singh N.K."/>
            <person name="Messing J."/>
            <person name="Nelson A.B."/>
            <person name="Fuks G."/>
            <person name="Kavchok S."/>
            <person name="Keizer G."/>
            <person name="Linton E."/>
            <person name="Llaca V."/>
            <person name="Song R."/>
            <person name="Tanyolac B."/>
            <person name="Young S."/>
            <person name="Ho-Il K."/>
            <person name="Hahn J.H."/>
            <person name="Sangsakoo G."/>
            <person name="Vanavichit A."/>
            <person name="de Mattos Luiz.A.T."/>
            <person name="Zimmer P.D."/>
            <person name="Malone G."/>
            <person name="Dellagostin O."/>
            <person name="de Oliveira A.C."/>
            <person name="Bevan M."/>
            <person name="Bancroft I."/>
            <person name="Minx P."/>
            <person name="Cordum H."/>
            <person name="Wilson R."/>
            <person name="Cheng Z."/>
            <person name="Jin W."/>
            <person name="Jiang J."/>
            <person name="Leong S.A."/>
            <person name="Iwama H."/>
            <person name="Gojobori T."/>
            <person name="Itoh T."/>
            <person name="Niimura Y."/>
            <person name="Fujii Y."/>
            <person name="Habara T."/>
            <person name="Sakai H."/>
            <person name="Sato Y."/>
            <person name="Wilson G."/>
            <person name="Kumar K."/>
            <person name="McCouch S."/>
            <person name="Juretic N."/>
            <person name="Hoen D."/>
            <person name="Wright S."/>
            <person name="Bruskiewich R."/>
            <person name="Bureau T."/>
            <person name="Miyao A."/>
            <person name="Hirochika H."/>
            <person name="Nishikawa T."/>
            <person name="Kadowaki K."/>
            <person name="Sugiura M."/>
            <person name="Burr B."/>
            <person name="Sasaki T."/>
        </authorList>
    </citation>
    <scope>NUCLEOTIDE SEQUENCE [LARGE SCALE GENOMIC DNA]</scope>
    <source>
        <strain evidence="2">cv. Nipponbare</strain>
    </source>
</reference>
<name>A0A0P0WZD7_ORYSJ</name>